<dbReference type="PANTHER" id="PTHR48080:SF2">
    <property type="entry name" value="D-GALACTONATE DEHYDRATASE"/>
    <property type="match status" value="1"/>
</dbReference>
<gene>
    <name evidence="3" type="ORF">RYJ27_11170</name>
</gene>
<name>A0AAU0MFM5_9MICO</name>
<evidence type="ECO:0000313" key="4">
    <source>
        <dbReference type="Proteomes" id="UP001329313"/>
    </source>
</evidence>
<dbReference type="CDD" id="cd03316">
    <property type="entry name" value="MR_like"/>
    <property type="match status" value="1"/>
</dbReference>
<dbReference type="Gene3D" id="3.30.390.10">
    <property type="entry name" value="Enolase-like, N-terminal domain"/>
    <property type="match status" value="1"/>
</dbReference>
<evidence type="ECO:0000259" key="2">
    <source>
        <dbReference type="SMART" id="SM00922"/>
    </source>
</evidence>
<evidence type="ECO:0000256" key="1">
    <source>
        <dbReference type="ARBA" id="ARBA00023239"/>
    </source>
</evidence>
<keyword evidence="1" id="KW-0456">Lyase</keyword>
<dbReference type="SFLD" id="SFLDS00001">
    <property type="entry name" value="Enolase"/>
    <property type="match status" value="1"/>
</dbReference>
<protein>
    <submittedName>
        <fullName evidence="3">Mandelate racemase/muconate lactonizing enzyme family protein</fullName>
    </submittedName>
</protein>
<sequence length="371" mass="39394">MTIASVTAHPLRLETDYAAMTLFLVRVETADGAVGWGESCDSFGISYPTVLARFVEDVWAPAVTGLPARDALDALRKTRGAVARTLGFSHSAAQSLSAVDIALRDALGRSEGRSVSAEIGRRTDTLRVYAGNSHFLESRSADAHVELLGPLLDRGVDSVKMRIGPDWRTAMRVLGDLRQLLPQIDLMVDGSELFSVAEAIEMAHRLADLNISWFEEPVPATRMGAISRIAAASPVPLAYGEHLFSSEHMLDTLDAAAVSVIQPDASICGGVEDARQMALTAQGRGARVVMHLHGSPVTLAANALVAASVPGVDLIEYPFHLSPMLDRVAPGCGFDVASIVDGRISVPRGPGLGLQLDLDVIEAGRRAFADA</sequence>
<dbReference type="SUPFAM" id="SSF54826">
    <property type="entry name" value="Enolase N-terminal domain-like"/>
    <property type="match status" value="1"/>
</dbReference>
<dbReference type="InterPro" id="IPR034593">
    <property type="entry name" value="DgoD-like"/>
</dbReference>
<dbReference type="EMBL" id="CP137080">
    <property type="protein sequence ID" value="WOQ69247.1"/>
    <property type="molecule type" value="Genomic_DNA"/>
</dbReference>
<dbReference type="InterPro" id="IPR029017">
    <property type="entry name" value="Enolase-like_N"/>
</dbReference>
<proteinExistence type="predicted"/>
<dbReference type="InterPro" id="IPR036849">
    <property type="entry name" value="Enolase-like_C_sf"/>
</dbReference>
<dbReference type="Gene3D" id="3.20.20.120">
    <property type="entry name" value="Enolase-like C-terminal domain"/>
    <property type="match status" value="1"/>
</dbReference>
<dbReference type="PANTHER" id="PTHR48080">
    <property type="entry name" value="D-GALACTONATE DEHYDRATASE-RELATED"/>
    <property type="match status" value="1"/>
</dbReference>
<dbReference type="InterPro" id="IPR029065">
    <property type="entry name" value="Enolase_C-like"/>
</dbReference>
<dbReference type="GO" id="GO:0016829">
    <property type="term" value="F:lyase activity"/>
    <property type="evidence" value="ECO:0007669"/>
    <property type="project" value="UniProtKB-KW"/>
</dbReference>
<evidence type="ECO:0000313" key="3">
    <source>
        <dbReference type="EMBL" id="WOQ69247.1"/>
    </source>
</evidence>
<dbReference type="AlphaFoldDB" id="A0AAU0MFM5"/>
<dbReference type="SMART" id="SM00922">
    <property type="entry name" value="MR_MLE"/>
    <property type="match status" value="1"/>
</dbReference>
<dbReference type="InterPro" id="IPR013341">
    <property type="entry name" value="Mandelate_racemase_N_dom"/>
</dbReference>
<keyword evidence="4" id="KW-1185">Reference proteome</keyword>
<feature type="domain" description="Mandelate racemase/muconate lactonizing enzyme C-terminal" evidence="2">
    <location>
        <begin position="141"/>
        <end position="236"/>
    </location>
</feature>
<reference evidence="3 4" key="1">
    <citation type="submission" date="2023-10" db="EMBL/GenBank/DDBJ databases">
        <title>Y20.</title>
        <authorList>
            <person name="Zhang G."/>
            <person name="Ding Y."/>
        </authorList>
    </citation>
    <scope>NUCLEOTIDE SEQUENCE [LARGE SCALE GENOMIC DNA]</scope>
    <source>
        <strain evidence="3 4">Y20</strain>
    </source>
</reference>
<dbReference type="Pfam" id="PF02746">
    <property type="entry name" value="MR_MLE_N"/>
    <property type="match status" value="1"/>
</dbReference>
<dbReference type="Proteomes" id="UP001329313">
    <property type="component" value="Chromosome"/>
</dbReference>
<dbReference type="RefSeq" id="WP_330170378.1">
    <property type="nucleotide sequence ID" value="NZ_CP137080.1"/>
</dbReference>
<dbReference type="InterPro" id="IPR013342">
    <property type="entry name" value="Mandelate_racemase_C"/>
</dbReference>
<dbReference type="SUPFAM" id="SSF51604">
    <property type="entry name" value="Enolase C-terminal domain-like"/>
    <property type="match status" value="1"/>
</dbReference>
<dbReference type="Pfam" id="PF13378">
    <property type="entry name" value="MR_MLE_C"/>
    <property type="match status" value="1"/>
</dbReference>
<organism evidence="3 4">
    <name type="scientific">Microbacterium limosum</name>
    <dbReference type="NCBI Taxonomy" id="3079935"/>
    <lineage>
        <taxon>Bacteria</taxon>
        <taxon>Bacillati</taxon>
        <taxon>Actinomycetota</taxon>
        <taxon>Actinomycetes</taxon>
        <taxon>Micrococcales</taxon>
        <taxon>Microbacteriaceae</taxon>
        <taxon>Microbacterium</taxon>
    </lineage>
</organism>
<dbReference type="KEGG" id="mliy:RYJ27_11170"/>
<accession>A0AAU0MFM5</accession>